<organism evidence="1 2">
    <name type="scientific">Melastoma candidum</name>
    <dbReference type="NCBI Taxonomy" id="119954"/>
    <lineage>
        <taxon>Eukaryota</taxon>
        <taxon>Viridiplantae</taxon>
        <taxon>Streptophyta</taxon>
        <taxon>Embryophyta</taxon>
        <taxon>Tracheophyta</taxon>
        <taxon>Spermatophyta</taxon>
        <taxon>Magnoliopsida</taxon>
        <taxon>eudicotyledons</taxon>
        <taxon>Gunneridae</taxon>
        <taxon>Pentapetalae</taxon>
        <taxon>rosids</taxon>
        <taxon>malvids</taxon>
        <taxon>Myrtales</taxon>
        <taxon>Melastomataceae</taxon>
        <taxon>Melastomatoideae</taxon>
        <taxon>Melastomateae</taxon>
        <taxon>Melastoma</taxon>
    </lineage>
</organism>
<keyword evidence="2" id="KW-1185">Reference proteome</keyword>
<comment type="caution">
    <text evidence="1">The sequence shown here is derived from an EMBL/GenBank/DDBJ whole genome shotgun (WGS) entry which is preliminary data.</text>
</comment>
<name>A0ACB9LLZ0_9MYRT</name>
<proteinExistence type="predicted"/>
<dbReference type="Proteomes" id="UP001057402">
    <property type="component" value="Chromosome 11"/>
</dbReference>
<evidence type="ECO:0000313" key="2">
    <source>
        <dbReference type="Proteomes" id="UP001057402"/>
    </source>
</evidence>
<dbReference type="EMBL" id="CM042890">
    <property type="protein sequence ID" value="KAI4312602.1"/>
    <property type="molecule type" value="Genomic_DNA"/>
</dbReference>
<protein>
    <submittedName>
        <fullName evidence="1">Uncharacterized protein</fullName>
    </submittedName>
</protein>
<evidence type="ECO:0000313" key="1">
    <source>
        <dbReference type="EMBL" id="KAI4312602.1"/>
    </source>
</evidence>
<reference evidence="2" key="1">
    <citation type="journal article" date="2023" name="Front. Plant Sci.">
        <title>Chromosomal-level genome assembly of Melastoma candidum provides insights into trichome evolution.</title>
        <authorList>
            <person name="Zhong Y."/>
            <person name="Wu W."/>
            <person name="Sun C."/>
            <person name="Zou P."/>
            <person name="Liu Y."/>
            <person name="Dai S."/>
            <person name="Zhou R."/>
        </authorList>
    </citation>
    <scope>NUCLEOTIDE SEQUENCE [LARGE SCALE GENOMIC DNA]</scope>
</reference>
<sequence>MIAEVPTVSIDLIRIELNSSVLNNEFIAHRLGLIPLSSDRAMSMLFSRDCDPCDGDSQCEFCPSSFT</sequence>
<accession>A0ACB9LLZ0</accession>
<gene>
    <name evidence="1" type="ORF">MLD38_037406</name>
</gene>